<proteinExistence type="predicted"/>
<name>A0AAV0WFE9_9HEMI</name>
<dbReference type="PANTHER" id="PTHR45749">
    <property type="match status" value="1"/>
</dbReference>
<dbReference type="AlphaFoldDB" id="A0AAV0WFE9"/>
<keyword evidence="2" id="KW-1185">Reference proteome</keyword>
<evidence type="ECO:0000313" key="2">
    <source>
        <dbReference type="Proteomes" id="UP001160148"/>
    </source>
</evidence>
<sequence>MEKFEKISYHENSMYHREANTTWLLRENSLNSINQQIYKQISTETQYWIEVLKRVVAVIKYLSSHGLPFRGDNEVFGEKYYGNFLGLLELISEFDPFLKTHIELHGNKGRGHPSYLSKTILNELIILIKRRVINYIENETEKVNIFHLFWTQLRICLRQIKWQ</sequence>
<organism evidence="1 2">
    <name type="scientific">Macrosiphum euphorbiae</name>
    <name type="common">potato aphid</name>
    <dbReference type="NCBI Taxonomy" id="13131"/>
    <lineage>
        <taxon>Eukaryota</taxon>
        <taxon>Metazoa</taxon>
        <taxon>Ecdysozoa</taxon>
        <taxon>Arthropoda</taxon>
        <taxon>Hexapoda</taxon>
        <taxon>Insecta</taxon>
        <taxon>Pterygota</taxon>
        <taxon>Neoptera</taxon>
        <taxon>Paraneoptera</taxon>
        <taxon>Hemiptera</taxon>
        <taxon>Sternorrhyncha</taxon>
        <taxon>Aphidomorpha</taxon>
        <taxon>Aphidoidea</taxon>
        <taxon>Aphididae</taxon>
        <taxon>Macrosiphini</taxon>
        <taxon>Macrosiphum</taxon>
    </lineage>
</organism>
<accession>A0AAV0WFE9</accession>
<protein>
    <recommendedName>
        <fullName evidence="3">DUF4371 domain-containing protein</fullName>
    </recommendedName>
</protein>
<evidence type="ECO:0008006" key="3">
    <source>
        <dbReference type="Google" id="ProtNLM"/>
    </source>
</evidence>
<reference evidence="1 2" key="1">
    <citation type="submission" date="2023-01" db="EMBL/GenBank/DDBJ databases">
        <authorList>
            <person name="Whitehead M."/>
        </authorList>
    </citation>
    <scope>NUCLEOTIDE SEQUENCE [LARGE SCALE GENOMIC DNA]</scope>
</reference>
<comment type="caution">
    <text evidence="1">The sequence shown here is derived from an EMBL/GenBank/DDBJ whole genome shotgun (WGS) entry which is preliminary data.</text>
</comment>
<dbReference type="EMBL" id="CARXXK010000002">
    <property type="protein sequence ID" value="CAI6354679.1"/>
    <property type="molecule type" value="Genomic_DNA"/>
</dbReference>
<dbReference type="Proteomes" id="UP001160148">
    <property type="component" value="Unassembled WGS sequence"/>
</dbReference>
<dbReference type="PANTHER" id="PTHR45749:SF23">
    <property type="entry name" value="ZINC FINGER MYM-TYPE PROTEIN 1-LIKE"/>
    <property type="match status" value="1"/>
</dbReference>
<gene>
    <name evidence="1" type="ORF">MEUPH1_LOCUS10638</name>
</gene>
<evidence type="ECO:0000313" key="1">
    <source>
        <dbReference type="EMBL" id="CAI6354679.1"/>
    </source>
</evidence>